<sequence length="349" mass="39047">MDEKKNRSLLRALKRMWDRGGEKKAAKKAKKQEQKAPGTRPREFGRALFWVLLGSIVLLSLGTYLGQRGEAPKASEEQKIEVNKATSPESVAYATDFLTNYFTFTASDDGWKNRAERLSLFLAKGLDTQAGLVTDKIQTNSSVKKIEVKDVQETGKQQAFITLKVQADMSRVWTIMKDVEVQVGPKKVKKKVPEQKKEAKLLTQYMVVPVAYKDGSFGIYDLPKVTNIARQTTLEAEKKASQYGTYDDSADDIHAFLMTFFRSYASDEPDKLAYLVKPGVHIAGLQGLMQFKEITSTEVRKGDNQAIYTWVTVTFQDPGTGVILGTNYQLTLEKGSKGARFVVTGMNEL</sequence>
<evidence type="ECO:0000256" key="1">
    <source>
        <dbReference type="SAM" id="MobiDB-lite"/>
    </source>
</evidence>
<keyword evidence="2" id="KW-1133">Transmembrane helix</keyword>
<dbReference type="Pfam" id="PF12642">
    <property type="entry name" value="TpcC"/>
    <property type="match status" value="1"/>
</dbReference>
<dbReference type="Gene3D" id="3.10.450.540">
    <property type="match status" value="2"/>
</dbReference>
<dbReference type="Proteomes" id="UP000591929">
    <property type="component" value="Unassembled WGS sequence"/>
</dbReference>
<dbReference type="InterPro" id="IPR035628">
    <property type="entry name" value="TcpC_C"/>
</dbReference>
<dbReference type="InterPro" id="IPR024735">
    <property type="entry name" value="TcpC"/>
</dbReference>
<dbReference type="EMBL" id="JAARPL010000018">
    <property type="protein sequence ID" value="MBC1373802.1"/>
    <property type="molecule type" value="Genomic_DNA"/>
</dbReference>
<organism evidence="3 4">
    <name type="scientific">Listeria booriae</name>
    <dbReference type="NCBI Taxonomy" id="1552123"/>
    <lineage>
        <taxon>Bacteria</taxon>
        <taxon>Bacillati</taxon>
        <taxon>Bacillota</taxon>
        <taxon>Bacilli</taxon>
        <taxon>Bacillales</taxon>
        <taxon>Listeriaceae</taxon>
        <taxon>Listeria</taxon>
    </lineage>
</organism>
<feature type="region of interest" description="Disordered" evidence="1">
    <location>
        <begin position="18"/>
        <end position="40"/>
    </location>
</feature>
<evidence type="ECO:0000313" key="4">
    <source>
        <dbReference type="Proteomes" id="UP000591929"/>
    </source>
</evidence>
<accession>A0A841YA49</accession>
<name>A0A841YA49_9LIST</name>
<feature type="transmembrane region" description="Helical" evidence="2">
    <location>
        <begin position="47"/>
        <end position="66"/>
    </location>
</feature>
<protein>
    <submittedName>
        <fullName evidence="3">Conjugal transfer protein</fullName>
    </submittedName>
</protein>
<evidence type="ECO:0000256" key="2">
    <source>
        <dbReference type="SAM" id="Phobius"/>
    </source>
</evidence>
<reference evidence="3 4" key="1">
    <citation type="submission" date="2020-03" db="EMBL/GenBank/DDBJ databases">
        <title>Soil Listeria distribution.</title>
        <authorList>
            <person name="Liao J."/>
            <person name="Wiedmann M."/>
        </authorList>
    </citation>
    <scope>NUCLEOTIDE SEQUENCE [LARGE SCALE GENOMIC DNA]</scope>
    <source>
        <strain evidence="3 4">FSL L7-1681</strain>
    </source>
</reference>
<keyword evidence="2" id="KW-0812">Transmembrane</keyword>
<proteinExistence type="predicted"/>
<evidence type="ECO:0000313" key="3">
    <source>
        <dbReference type="EMBL" id="MBC1373802.1"/>
    </source>
</evidence>
<keyword evidence="2" id="KW-0472">Membrane</keyword>
<gene>
    <name evidence="3" type="ORF">HB847_15730</name>
</gene>
<dbReference type="AlphaFoldDB" id="A0A841YA49"/>
<dbReference type="CDD" id="cd16386">
    <property type="entry name" value="TcpC_N"/>
    <property type="match status" value="1"/>
</dbReference>
<dbReference type="CDD" id="cd16428">
    <property type="entry name" value="TcpC_C"/>
    <property type="match status" value="1"/>
</dbReference>
<comment type="caution">
    <text evidence="3">The sequence shown here is derived from an EMBL/GenBank/DDBJ whole genome shotgun (WGS) entry which is preliminary data.</text>
</comment>
<dbReference type="RefSeq" id="WP_185378201.1">
    <property type="nucleotide sequence ID" value="NZ_JAARPL010000018.1"/>
</dbReference>